<dbReference type="InterPro" id="IPR016167">
    <property type="entry name" value="FAD-bd_PCMH_sub1"/>
</dbReference>
<dbReference type="Pfam" id="PF01565">
    <property type="entry name" value="FAD_binding_4"/>
    <property type="match status" value="1"/>
</dbReference>
<dbReference type="InterPro" id="IPR016166">
    <property type="entry name" value="FAD-bd_PCMH"/>
</dbReference>
<dbReference type="Gene3D" id="3.30.70.2520">
    <property type="match status" value="1"/>
</dbReference>
<dbReference type="Gene3D" id="3.30.465.10">
    <property type="match status" value="1"/>
</dbReference>
<dbReference type="InterPro" id="IPR036318">
    <property type="entry name" value="FAD-bd_PCMH-like_sf"/>
</dbReference>
<dbReference type="InterPro" id="IPR016171">
    <property type="entry name" value="Vanillyl_alc_oxidase_C-sub2"/>
</dbReference>
<dbReference type="Pfam" id="PF04030">
    <property type="entry name" value="ALO"/>
    <property type="match status" value="1"/>
</dbReference>
<dbReference type="EMBL" id="BAAAQF010000004">
    <property type="protein sequence ID" value="GAA1668321.1"/>
    <property type="molecule type" value="Genomic_DNA"/>
</dbReference>
<dbReference type="InterPro" id="IPR010031">
    <property type="entry name" value="FAD_lactone_oxidase-like"/>
</dbReference>
<dbReference type="Gene3D" id="3.30.43.10">
    <property type="entry name" value="Uridine Diphospho-n-acetylenolpyruvylglucosamine Reductase, domain 2"/>
    <property type="match status" value="1"/>
</dbReference>
<dbReference type="Proteomes" id="UP001499851">
    <property type="component" value="Unassembled WGS sequence"/>
</dbReference>
<dbReference type="PANTHER" id="PTHR43762:SF1">
    <property type="entry name" value="D-ARABINONO-1,4-LACTONE OXIDASE"/>
    <property type="match status" value="1"/>
</dbReference>
<dbReference type="InterPro" id="IPR006094">
    <property type="entry name" value="Oxid_FAD_bind_N"/>
</dbReference>
<dbReference type="PROSITE" id="PS51387">
    <property type="entry name" value="FAD_PCMH"/>
    <property type="match status" value="1"/>
</dbReference>
<keyword evidence="1" id="KW-0560">Oxidoreductase</keyword>
<dbReference type="InterPro" id="IPR007173">
    <property type="entry name" value="ALO_C"/>
</dbReference>
<evidence type="ECO:0000256" key="1">
    <source>
        <dbReference type="ARBA" id="ARBA00023002"/>
    </source>
</evidence>
<evidence type="ECO:0000313" key="4">
    <source>
        <dbReference type="Proteomes" id="UP001499851"/>
    </source>
</evidence>
<dbReference type="Gene3D" id="1.10.45.10">
    <property type="entry name" value="Vanillyl-alcohol Oxidase, Chain A, domain 4"/>
    <property type="match status" value="1"/>
</dbReference>
<sequence>MADRAPTPLHNWAGNIDFSPARFEAPATLDEARAAVAGADRLRVLGSGHSFNTIAASGDVMMSLAGMEPFAELDILKGTVRAAGWLTYAALSAAVHRAGFALHNMASLPHISVAGSIATGTHGSGDRNGNLGTAVAAVEFIGPDGELRTVRRGDEDFAGSVVHLGALGVVHSVTLDLLPAFEMRQYVYDGLGLDAVLAHFDELTGAAYSTSLFTPWGAAPEFQFWVKQRTSDQTHPFPPANRFGAPLADGPRHPVPGVDPAACTVQQGQTGPWHERLPHFRPEFTPSAGDELQSEYLVDRVHATAALEALAGIGDLLAPVLLISEVRTMAADGLWLSPAFGRDTVGLHFTWIGDHDAVAPVMAAVETVLEPFSARPHWGKLFSIPMNEVRSRYPRMGDFAKLRARVDPEGKFANDFSAAVFGDTES</sequence>
<feature type="domain" description="FAD-binding PCMH-type" evidence="2">
    <location>
        <begin position="16"/>
        <end position="180"/>
    </location>
</feature>
<protein>
    <submittedName>
        <fullName evidence="3">Alditol oxidase</fullName>
    </submittedName>
</protein>
<comment type="caution">
    <text evidence="3">The sequence shown here is derived from an EMBL/GenBank/DDBJ whole genome shotgun (WGS) entry which is preliminary data.</text>
</comment>
<name>A0ABP4SEH5_9ACTN</name>
<organism evidence="3 4">
    <name type="scientific">Glycomyces endophyticus</name>
    <dbReference type="NCBI Taxonomy" id="480996"/>
    <lineage>
        <taxon>Bacteria</taxon>
        <taxon>Bacillati</taxon>
        <taxon>Actinomycetota</taxon>
        <taxon>Actinomycetes</taxon>
        <taxon>Glycomycetales</taxon>
        <taxon>Glycomycetaceae</taxon>
        <taxon>Glycomyces</taxon>
    </lineage>
</organism>
<proteinExistence type="predicted"/>
<accession>A0ABP4SEH5</accession>
<dbReference type="RefSeq" id="WP_344483233.1">
    <property type="nucleotide sequence ID" value="NZ_BAAAQF010000004.1"/>
</dbReference>
<evidence type="ECO:0000259" key="2">
    <source>
        <dbReference type="PROSITE" id="PS51387"/>
    </source>
</evidence>
<reference evidence="4" key="1">
    <citation type="journal article" date="2019" name="Int. J. Syst. Evol. Microbiol.">
        <title>The Global Catalogue of Microorganisms (GCM) 10K type strain sequencing project: providing services to taxonomists for standard genome sequencing and annotation.</title>
        <authorList>
            <consortium name="The Broad Institute Genomics Platform"/>
            <consortium name="The Broad Institute Genome Sequencing Center for Infectious Disease"/>
            <person name="Wu L."/>
            <person name="Ma J."/>
        </authorList>
    </citation>
    <scope>NUCLEOTIDE SEQUENCE [LARGE SCALE GENOMIC DNA]</scope>
    <source>
        <strain evidence="4">JCM 16001</strain>
    </source>
</reference>
<dbReference type="SUPFAM" id="SSF56176">
    <property type="entry name" value="FAD-binding/transporter-associated domain-like"/>
    <property type="match status" value="1"/>
</dbReference>
<dbReference type="PANTHER" id="PTHR43762">
    <property type="entry name" value="L-GULONOLACTONE OXIDASE"/>
    <property type="match status" value="1"/>
</dbReference>
<dbReference type="Gene3D" id="3.30.70.2530">
    <property type="match status" value="1"/>
</dbReference>
<dbReference type="PIRSF" id="PIRSF000136">
    <property type="entry name" value="LGO_GLO"/>
    <property type="match status" value="1"/>
</dbReference>
<keyword evidence="4" id="KW-1185">Reference proteome</keyword>
<dbReference type="InterPro" id="IPR016169">
    <property type="entry name" value="FAD-bd_PCMH_sub2"/>
</dbReference>
<gene>
    <name evidence="3" type="primary">aldO</name>
    <name evidence="3" type="ORF">GCM10009830_12670</name>
</gene>
<evidence type="ECO:0000313" key="3">
    <source>
        <dbReference type="EMBL" id="GAA1668321.1"/>
    </source>
</evidence>